<comment type="subcellular location">
    <subcellularLocation>
        <location evidence="2">Mitochondrion membrane</location>
        <topology evidence="2">Single-pass membrane protein</topology>
    </subcellularLocation>
</comment>
<evidence type="ECO:0008006" key="9">
    <source>
        <dbReference type="Google" id="ProtNLM"/>
    </source>
</evidence>
<dbReference type="GO" id="GO:0050660">
    <property type="term" value="F:flavin adenine dinucleotide binding"/>
    <property type="evidence" value="ECO:0007669"/>
    <property type="project" value="TreeGrafter"/>
</dbReference>
<reference evidence="7 8" key="1">
    <citation type="journal article" date="2019" name="PLoS ONE">
        <title>Genomic analyses reveal an absence of contemporary introgressive admixture between fin whales and blue whales, despite known hybrids.</title>
        <authorList>
            <person name="Westbury M.V."/>
            <person name="Petersen B."/>
            <person name="Lorenzen E.D."/>
        </authorList>
    </citation>
    <scope>NUCLEOTIDE SEQUENCE [LARGE SCALE GENOMIC DNA]</scope>
    <source>
        <strain evidence="7">FinWhale-01</strain>
    </source>
</reference>
<comment type="caution">
    <text evidence="7">The sequence shown here is derived from an EMBL/GenBank/DDBJ whole genome shotgun (WGS) entry which is preliminary data.</text>
</comment>
<keyword evidence="8" id="KW-1185">Reference proteome</keyword>
<accession>A0A643C631</accession>
<gene>
    <name evidence="7" type="ORF">E2I00_014302</name>
</gene>
<dbReference type="SUPFAM" id="SSF51905">
    <property type="entry name" value="FAD/NAD(P)-binding domain"/>
    <property type="match status" value="1"/>
</dbReference>
<evidence type="ECO:0000313" key="8">
    <source>
        <dbReference type="Proteomes" id="UP000437017"/>
    </source>
</evidence>
<protein>
    <recommendedName>
        <fullName evidence="9">Amine oxidase domain-containing protein</fullName>
    </recommendedName>
</protein>
<keyword evidence="6" id="KW-1133">Transmembrane helix</keyword>
<evidence type="ECO:0000256" key="2">
    <source>
        <dbReference type="ARBA" id="ARBA00004304"/>
    </source>
</evidence>
<keyword evidence="6" id="KW-0812">Transmembrane</keyword>
<dbReference type="EMBL" id="SGJD01002406">
    <property type="protein sequence ID" value="KAB0395691.1"/>
    <property type="molecule type" value="Genomic_DNA"/>
</dbReference>
<sequence length="84" mass="9410">MQGAVEAGERAAREVLNALGKVAKKDIWVQEPESEDVPAVEITHTFWERNLPPVTGLLLKIIGFSTSVTALWFVVYKFRLPTRS</sequence>
<evidence type="ECO:0000256" key="4">
    <source>
        <dbReference type="ARBA" id="ARBA00023136"/>
    </source>
</evidence>
<evidence type="ECO:0000313" key="7">
    <source>
        <dbReference type="EMBL" id="KAB0395691.1"/>
    </source>
</evidence>
<dbReference type="GO" id="GO:0008131">
    <property type="term" value="F:primary methylamine oxidase activity"/>
    <property type="evidence" value="ECO:0007669"/>
    <property type="project" value="UniProtKB-EC"/>
</dbReference>
<dbReference type="Proteomes" id="UP000437017">
    <property type="component" value="Unassembled WGS sequence"/>
</dbReference>
<evidence type="ECO:0000256" key="3">
    <source>
        <dbReference type="ARBA" id="ARBA00023002"/>
    </source>
</evidence>
<feature type="transmembrane region" description="Helical" evidence="6">
    <location>
        <begin position="57"/>
        <end position="76"/>
    </location>
</feature>
<proteinExistence type="predicted"/>
<dbReference type="InterPro" id="IPR036188">
    <property type="entry name" value="FAD/NAD-bd_sf"/>
</dbReference>
<keyword evidence="4 6" id="KW-0472">Membrane</keyword>
<evidence type="ECO:0000256" key="1">
    <source>
        <dbReference type="ARBA" id="ARBA00001974"/>
    </source>
</evidence>
<keyword evidence="3" id="KW-0560">Oxidoreductase</keyword>
<name>A0A643C631_BALPH</name>
<dbReference type="Gene3D" id="3.50.50.60">
    <property type="entry name" value="FAD/NAD(P)-binding domain"/>
    <property type="match status" value="1"/>
</dbReference>
<dbReference type="InterPro" id="IPR050703">
    <property type="entry name" value="Flavin_MAO"/>
</dbReference>
<dbReference type="OrthoDB" id="7777654at2759"/>
<evidence type="ECO:0000256" key="5">
    <source>
        <dbReference type="ARBA" id="ARBA00048032"/>
    </source>
</evidence>
<comment type="cofactor">
    <cofactor evidence="1">
        <name>FAD</name>
        <dbReference type="ChEBI" id="CHEBI:57692"/>
    </cofactor>
</comment>
<dbReference type="PANTHER" id="PTHR43563:SF11">
    <property type="entry name" value="AMINE OXIDASE [FLAVIN-CONTAINING] A"/>
    <property type="match status" value="1"/>
</dbReference>
<evidence type="ECO:0000256" key="6">
    <source>
        <dbReference type="SAM" id="Phobius"/>
    </source>
</evidence>
<dbReference type="GO" id="GO:0031966">
    <property type="term" value="C:mitochondrial membrane"/>
    <property type="evidence" value="ECO:0007669"/>
    <property type="project" value="UniProtKB-SubCell"/>
</dbReference>
<dbReference type="PANTHER" id="PTHR43563">
    <property type="entry name" value="AMINE OXIDASE"/>
    <property type="match status" value="1"/>
</dbReference>
<organism evidence="7 8">
    <name type="scientific">Balaenoptera physalus</name>
    <name type="common">Fin whale</name>
    <name type="synonym">Balaena physalus</name>
    <dbReference type="NCBI Taxonomy" id="9770"/>
    <lineage>
        <taxon>Eukaryota</taxon>
        <taxon>Metazoa</taxon>
        <taxon>Chordata</taxon>
        <taxon>Craniata</taxon>
        <taxon>Vertebrata</taxon>
        <taxon>Euteleostomi</taxon>
        <taxon>Mammalia</taxon>
        <taxon>Eutheria</taxon>
        <taxon>Laurasiatheria</taxon>
        <taxon>Artiodactyla</taxon>
        <taxon>Whippomorpha</taxon>
        <taxon>Cetacea</taxon>
        <taxon>Mysticeti</taxon>
        <taxon>Balaenopteridae</taxon>
        <taxon>Balaenoptera</taxon>
    </lineage>
</organism>
<dbReference type="Gene3D" id="6.10.250.130">
    <property type="match status" value="1"/>
</dbReference>
<dbReference type="AlphaFoldDB" id="A0A643C631"/>
<comment type="catalytic activity">
    <reaction evidence="5">
        <text>a primary methyl amine + O2 + H2O = an aldehyde + H2O2 + NH4(+)</text>
        <dbReference type="Rhea" id="RHEA:16153"/>
        <dbReference type="ChEBI" id="CHEBI:15377"/>
        <dbReference type="ChEBI" id="CHEBI:15379"/>
        <dbReference type="ChEBI" id="CHEBI:16240"/>
        <dbReference type="ChEBI" id="CHEBI:17478"/>
        <dbReference type="ChEBI" id="CHEBI:28938"/>
        <dbReference type="ChEBI" id="CHEBI:228804"/>
        <dbReference type="EC" id="1.4.3.21"/>
    </reaction>
</comment>